<dbReference type="GeneID" id="5888285"/>
<organism evidence="8 9">
    <name type="scientific">Monosiga brevicollis</name>
    <name type="common">Choanoflagellate</name>
    <dbReference type="NCBI Taxonomy" id="81824"/>
    <lineage>
        <taxon>Eukaryota</taxon>
        <taxon>Choanoflagellata</taxon>
        <taxon>Craspedida</taxon>
        <taxon>Salpingoecidae</taxon>
        <taxon>Monosiga</taxon>
    </lineage>
</organism>
<dbReference type="EC" id="3.4.19.12" evidence="2"/>
<dbReference type="RefSeq" id="XP_001743514.1">
    <property type="nucleotide sequence ID" value="XM_001743462.1"/>
</dbReference>
<evidence type="ECO:0000313" key="9">
    <source>
        <dbReference type="Proteomes" id="UP000001357"/>
    </source>
</evidence>
<comment type="catalytic activity">
    <reaction evidence="1">
        <text>Thiol-dependent hydrolysis of ester, thioester, amide, peptide and isopeptide bonds formed by the C-terminal Gly of ubiquitin (a 76-residue protein attached to proteins as an intracellular targeting signal).</text>
        <dbReference type="EC" id="3.4.19.12"/>
    </reaction>
</comment>
<gene>
    <name evidence="8" type="ORF">MONBRDRAFT_31347</name>
</gene>
<dbReference type="SMART" id="SM01246">
    <property type="entry name" value="Josephin"/>
    <property type="match status" value="1"/>
</dbReference>
<dbReference type="InParanoid" id="A9URE1"/>
<keyword evidence="9" id="KW-1185">Reference proteome</keyword>
<keyword evidence="4" id="KW-0833">Ubl conjugation pathway</keyword>
<protein>
    <recommendedName>
        <fullName evidence="2">ubiquitinyl hydrolase 1</fullName>
        <ecNumber evidence="2">3.4.19.12</ecNumber>
    </recommendedName>
</protein>
<dbReference type="InterPro" id="IPR040053">
    <property type="entry name" value="JOSD1/2"/>
</dbReference>
<dbReference type="PANTHER" id="PTHR13291">
    <property type="entry name" value="JOSEPHIN 1, 2"/>
    <property type="match status" value="1"/>
</dbReference>
<dbReference type="GO" id="GO:0004843">
    <property type="term" value="F:cysteine-type deubiquitinase activity"/>
    <property type="evidence" value="ECO:0000318"/>
    <property type="project" value="GO_Central"/>
</dbReference>
<dbReference type="Proteomes" id="UP000001357">
    <property type="component" value="Unassembled WGS sequence"/>
</dbReference>
<dbReference type="GO" id="GO:0006508">
    <property type="term" value="P:proteolysis"/>
    <property type="evidence" value="ECO:0007669"/>
    <property type="project" value="UniProtKB-KW"/>
</dbReference>
<evidence type="ECO:0000259" key="7">
    <source>
        <dbReference type="PROSITE" id="PS50957"/>
    </source>
</evidence>
<dbReference type="InterPro" id="IPR006155">
    <property type="entry name" value="Josephin"/>
</dbReference>
<dbReference type="EMBL" id="CH991544">
    <property type="protein sequence ID" value="EDQ92228.1"/>
    <property type="molecule type" value="Genomic_DNA"/>
</dbReference>
<name>A9URE1_MONBE</name>
<keyword evidence="5" id="KW-0378">Hydrolase</keyword>
<comment type="caution">
    <text evidence="6">Lacks conserved residue(s) required for the propagation of feature annotation.</text>
</comment>
<evidence type="ECO:0000256" key="4">
    <source>
        <dbReference type="ARBA" id="ARBA00022786"/>
    </source>
</evidence>
<dbReference type="GO" id="GO:0016579">
    <property type="term" value="P:protein deubiquitination"/>
    <property type="evidence" value="ECO:0007669"/>
    <property type="project" value="InterPro"/>
</dbReference>
<accession>A9URE1</accession>
<evidence type="ECO:0000256" key="5">
    <source>
        <dbReference type="ARBA" id="ARBA00022801"/>
    </source>
</evidence>
<reference evidence="8 9" key="1">
    <citation type="journal article" date="2008" name="Nature">
        <title>The genome of the choanoflagellate Monosiga brevicollis and the origin of metazoans.</title>
        <authorList>
            <consortium name="JGI Sequencing"/>
            <person name="King N."/>
            <person name="Westbrook M.J."/>
            <person name="Young S.L."/>
            <person name="Kuo A."/>
            <person name="Abedin M."/>
            <person name="Chapman J."/>
            <person name="Fairclough S."/>
            <person name="Hellsten U."/>
            <person name="Isogai Y."/>
            <person name="Letunic I."/>
            <person name="Marr M."/>
            <person name="Pincus D."/>
            <person name="Putnam N."/>
            <person name="Rokas A."/>
            <person name="Wright K.J."/>
            <person name="Zuzow R."/>
            <person name="Dirks W."/>
            <person name="Good M."/>
            <person name="Goodstein D."/>
            <person name="Lemons D."/>
            <person name="Li W."/>
            <person name="Lyons J.B."/>
            <person name="Morris A."/>
            <person name="Nichols S."/>
            <person name="Richter D.J."/>
            <person name="Salamov A."/>
            <person name="Bork P."/>
            <person name="Lim W.A."/>
            <person name="Manning G."/>
            <person name="Miller W.T."/>
            <person name="McGinnis W."/>
            <person name="Shapiro H."/>
            <person name="Tjian R."/>
            <person name="Grigoriev I.V."/>
            <person name="Rokhsar D."/>
        </authorList>
    </citation>
    <scope>NUCLEOTIDE SEQUENCE [LARGE SCALE GENOMIC DNA]</scope>
    <source>
        <strain evidence="9">MX1 / ATCC 50154</strain>
    </source>
</reference>
<evidence type="ECO:0000256" key="1">
    <source>
        <dbReference type="ARBA" id="ARBA00000707"/>
    </source>
</evidence>
<evidence type="ECO:0000256" key="2">
    <source>
        <dbReference type="ARBA" id="ARBA00012759"/>
    </source>
</evidence>
<dbReference type="AlphaFoldDB" id="A9URE1"/>
<dbReference type="KEGG" id="mbr:MONBRDRAFT_31347"/>
<feature type="domain" description="Josephin" evidence="7">
    <location>
        <begin position="19"/>
        <end position="202"/>
    </location>
</feature>
<dbReference type="PROSITE" id="PS50957">
    <property type="entry name" value="JOSEPHIN"/>
    <property type="match status" value="1"/>
</dbReference>
<sequence length="203" mass="22244">MADSGAEASHAEALRRLAPDGLYLERQKRMCCAIHATNNLLQTPTYDMSSFDDLIAQLPQFGGRWASPYKSAVSYLGHFSASELHVPNFYGLMLNLKSRSRAASVLRMFRLAQGRHWLAVVPLQHPASTASTAPQQLPPIKAGADKAAPTYAWLDSVKTQPETLTEGELVARLQREIDRNGVVYVATRQATAQSTQAAPAERP</sequence>
<evidence type="ECO:0000256" key="3">
    <source>
        <dbReference type="ARBA" id="ARBA00022670"/>
    </source>
</evidence>
<proteinExistence type="predicted"/>
<dbReference type="PANTHER" id="PTHR13291:SF0">
    <property type="entry name" value="JOSEPHIN-LIKE PROTEIN"/>
    <property type="match status" value="1"/>
</dbReference>
<keyword evidence="3" id="KW-0645">Protease</keyword>
<evidence type="ECO:0000313" key="8">
    <source>
        <dbReference type="EMBL" id="EDQ92228.1"/>
    </source>
</evidence>
<evidence type="ECO:0000256" key="6">
    <source>
        <dbReference type="PROSITE-ProRule" id="PRU00331"/>
    </source>
</evidence>